<keyword evidence="6" id="KW-0804">Transcription</keyword>
<evidence type="ECO:0000256" key="2">
    <source>
        <dbReference type="ARBA" id="ARBA00012483"/>
    </source>
</evidence>
<evidence type="ECO:0000256" key="1">
    <source>
        <dbReference type="ARBA" id="ARBA00000900"/>
    </source>
</evidence>
<comment type="caution">
    <text evidence="8">The sequence shown here is derived from an EMBL/GenBank/DDBJ whole genome shotgun (WGS) entry which is preliminary data.</text>
</comment>
<evidence type="ECO:0000313" key="9">
    <source>
        <dbReference type="Proteomes" id="UP001527925"/>
    </source>
</evidence>
<evidence type="ECO:0000256" key="3">
    <source>
        <dbReference type="ARBA" id="ARBA00022664"/>
    </source>
</evidence>
<comment type="catalytic activity">
    <reaction evidence="1">
        <text>S-ubiquitinyl-[E2 ubiquitin-conjugating enzyme]-L-cysteine + [acceptor protein]-L-lysine = [E2 ubiquitin-conjugating enzyme]-L-cysteine + N(6)-ubiquitinyl-[acceptor protein]-L-lysine.</text>
        <dbReference type="EC" id="2.3.2.27"/>
    </reaction>
</comment>
<keyword evidence="9" id="KW-1185">Reference proteome</keyword>
<gene>
    <name evidence="8" type="ORF">HK105_202380</name>
</gene>
<evidence type="ECO:0000256" key="5">
    <source>
        <dbReference type="ARBA" id="ARBA00023015"/>
    </source>
</evidence>
<protein>
    <recommendedName>
        <fullName evidence="2">RING-type E3 ubiquitin transferase</fullName>
        <ecNumber evidence="2">2.3.2.27</ecNumber>
    </recommendedName>
</protein>
<sequence>MHRALSAQAKVREFAPAFFRAQPAALERLVPWIRRDLQALLHMSDVEIVKDIVVSVLKRHEPRSDEAIKALSDFLGENAEHFLHELVCFASSPFNIPAYDAAVQYPSIR</sequence>
<evidence type="ECO:0000256" key="4">
    <source>
        <dbReference type="ARBA" id="ARBA00022679"/>
    </source>
</evidence>
<feature type="domain" description="PWI" evidence="7">
    <location>
        <begin position="28"/>
        <end position="86"/>
    </location>
</feature>
<keyword evidence="3" id="KW-0507">mRNA processing</keyword>
<dbReference type="EMBL" id="JADGIZ020000008">
    <property type="protein sequence ID" value="KAL2917966.1"/>
    <property type="molecule type" value="Genomic_DNA"/>
</dbReference>
<evidence type="ECO:0000259" key="7">
    <source>
        <dbReference type="Pfam" id="PF01480"/>
    </source>
</evidence>
<keyword evidence="5" id="KW-0805">Transcription regulation</keyword>
<dbReference type="EC" id="2.3.2.27" evidence="2"/>
<proteinExistence type="predicted"/>
<dbReference type="SUPFAM" id="SSF101233">
    <property type="entry name" value="PWI domain"/>
    <property type="match status" value="1"/>
</dbReference>
<name>A0ABR4NEK7_9FUNG</name>
<dbReference type="Proteomes" id="UP001527925">
    <property type="component" value="Unassembled WGS sequence"/>
</dbReference>
<dbReference type="Pfam" id="PF01480">
    <property type="entry name" value="PWI"/>
    <property type="match status" value="1"/>
</dbReference>
<dbReference type="PANTHER" id="PTHR46077">
    <property type="entry name" value="E3 UBIQUITIN-PROTEIN LIGASE TOPORS"/>
    <property type="match status" value="1"/>
</dbReference>
<accession>A0ABR4NEK7</accession>
<dbReference type="InterPro" id="IPR036483">
    <property type="entry name" value="PWI_dom_sf"/>
</dbReference>
<evidence type="ECO:0000256" key="6">
    <source>
        <dbReference type="ARBA" id="ARBA00023163"/>
    </source>
</evidence>
<keyword evidence="4" id="KW-0808">Transferase</keyword>
<reference evidence="8 9" key="1">
    <citation type="submission" date="2023-09" db="EMBL/GenBank/DDBJ databases">
        <title>Pangenome analysis of Batrachochytrium dendrobatidis and related Chytrids.</title>
        <authorList>
            <person name="Yacoub M.N."/>
            <person name="Stajich J.E."/>
            <person name="James T.Y."/>
        </authorList>
    </citation>
    <scope>NUCLEOTIDE SEQUENCE [LARGE SCALE GENOMIC DNA]</scope>
    <source>
        <strain evidence="8 9">JEL0888</strain>
    </source>
</reference>
<organism evidence="8 9">
    <name type="scientific">Polyrhizophydium stewartii</name>
    <dbReference type="NCBI Taxonomy" id="2732419"/>
    <lineage>
        <taxon>Eukaryota</taxon>
        <taxon>Fungi</taxon>
        <taxon>Fungi incertae sedis</taxon>
        <taxon>Chytridiomycota</taxon>
        <taxon>Chytridiomycota incertae sedis</taxon>
        <taxon>Chytridiomycetes</taxon>
        <taxon>Rhizophydiales</taxon>
        <taxon>Rhizophydiales incertae sedis</taxon>
        <taxon>Polyrhizophydium</taxon>
    </lineage>
</organism>
<evidence type="ECO:0000313" key="8">
    <source>
        <dbReference type="EMBL" id="KAL2917966.1"/>
    </source>
</evidence>
<dbReference type="Gene3D" id="1.20.1390.10">
    <property type="entry name" value="PWI domain"/>
    <property type="match status" value="1"/>
</dbReference>
<dbReference type="InterPro" id="IPR002483">
    <property type="entry name" value="PWI_dom"/>
</dbReference>
<dbReference type="PANTHER" id="PTHR46077:SF1">
    <property type="entry name" value="TOP1 BINDING ARGININE_SERINE RICH PROTEIN, E3 UBIQUITIN LIGASE"/>
    <property type="match status" value="1"/>
</dbReference>